<feature type="compositionally biased region" description="Polar residues" evidence="1">
    <location>
        <begin position="1"/>
        <end position="20"/>
    </location>
</feature>
<comment type="caution">
    <text evidence="3">The sequence shown here is derived from an EMBL/GenBank/DDBJ whole genome shotgun (WGS) entry which is preliminary data.</text>
</comment>
<protein>
    <submittedName>
        <fullName evidence="3">Uncharacterized protein</fullName>
    </submittedName>
</protein>
<feature type="non-terminal residue" evidence="3">
    <location>
        <position position="274"/>
    </location>
</feature>
<gene>
    <name evidence="3" type="ORF">RFI_06111</name>
</gene>
<dbReference type="Proteomes" id="UP000023152">
    <property type="component" value="Unassembled WGS sequence"/>
</dbReference>
<proteinExistence type="predicted"/>
<evidence type="ECO:0000256" key="1">
    <source>
        <dbReference type="SAM" id="MobiDB-lite"/>
    </source>
</evidence>
<keyword evidence="2" id="KW-0472">Membrane</keyword>
<reference evidence="3 4" key="1">
    <citation type="journal article" date="2013" name="Curr. Biol.">
        <title>The Genome of the Foraminiferan Reticulomyxa filosa.</title>
        <authorList>
            <person name="Glockner G."/>
            <person name="Hulsmann N."/>
            <person name="Schleicher M."/>
            <person name="Noegel A.A."/>
            <person name="Eichinger L."/>
            <person name="Gallinger C."/>
            <person name="Pawlowski J."/>
            <person name="Sierra R."/>
            <person name="Euteneuer U."/>
            <person name="Pillet L."/>
            <person name="Moustafa A."/>
            <person name="Platzer M."/>
            <person name="Groth M."/>
            <person name="Szafranski K."/>
            <person name="Schliwa M."/>
        </authorList>
    </citation>
    <scope>NUCLEOTIDE SEQUENCE [LARGE SCALE GENOMIC DNA]</scope>
</reference>
<accession>X6P0F5</accession>
<feature type="transmembrane region" description="Helical" evidence="2">
    <location>
        <begin position="45"/>
        <end position="65"/>
    </location>
</feature>
<name>X6P0F5_RETFI</name>
<evidence type="ECO:0000313" key="4">
    <source>
        <dbReference type="Proteomes" id="UP000023152"/>
    </source>
</evidence>
<keyword evidence="2" id="KW-0812">Transmembrane</keyword>
<feature type="region of interest" description="Disordered" evidence="1">
    <location>
        <begin position="249"/>
        <end position="274"/>
    </location>
</feature>
<keyword evidence="2" id="KW-1133">Transmembrane helix</keyword>
<keyword evidence="4" id="KW-1185">Reference proteome</keyword>
<feature type="compositionally biased region" description="Basic and acidic residues" evidence="1">
    <location>
        <begin position="260"/>
        <end position="274"/>
    </location>
</feature>
<evidence type="ECO:0000256" key="2">
    <source>
        <dbReference type="SAM" id="Phobius"/>
    </source>
</evidence>
<organism evidence="3 4">
    <name type="scientific">Reticulomyxa filosa</name>
    <dbReference type="NCBI Taxonomy" id="46433"/>
    <lineage>
        <taxon>Eukaryota</taxon>
        <taxon>Sar</taxon>
        <taxon>Rhizaria</taxon>
        <taxon>Retaria</taxon>
        <taxon>Foraminifera</taxon>
        <taxon>Monothalamids</taxon>
        <taxon>Reticulomyxidae</taxon>
        <taxon>Reticulomyxa</taxon>
    </lineage>
</organism>
<sequence length="274" mass="31572">MATQVLLNPSRVSANRGHSSLDSDDCSYLPSAKEKQSKSSSYFGFRFKIVSTTLAFAYLVFFIVFNVNTSGRGSFQQGFLLVQVLFNGFLIAITLYHMYSFILVMKIYPKYGKIEEKKEEEKEEEKKKKKAKKQQKKETESSKLSVPLHKSRYVEVEMDERKVKKTSLYSSTTTAGNDYGYVLSVNWRDKKVIKELLKSFYSLIFKSLTFSDYSLFVLSHDFATSAADRKQQELRKIWETQQMGYQQKKDIYASSSGSSNDKHTSGRESNEDDE</sequence>
<feature type="region of interest" description="Disordered" evidence="1">
    <location>
        <begin position="1"/>
        <end position="22"/>
    </location>
</feature>
<feature type="transmembrane region" description="Helical" evidence="2">
    <location>
        <begin position="85"/>
        <end position="108"/>
    </location>
</feature>
<dbReference type="EMBL" id="ASPP01005184">
    <property type="protein sequence ID" value="ETO31007.1"/>
    <property type="molecule type" value="Genomic_DNA"/>
</dbReference>
<feature type="region of interest" description="Disordered" evidence="1">
    <location>
        <begin position="118"/>
        <end position="145"/>
    </location>
</feature>
<evidence type="ECO:0000313" key="3">
    <source>
        <dbReference type="EMBL" id="ETO31007.1"/>
    </source>
</evidence>
<dbReference type="AlphaFoldDB" id="X6P0F5"/>